<dbReference type="Pfam" id="PF02886">
    <property type="entry name" value="LBP_BPI_CETP_C"/>
    <property type="match status" value="1"/>
</dbReference>
<comment type="caution">
    <text evidence="4">The sequence shown here is derived from an EMBL/GenBank/DDBJ whole genome shotgun (WGS) entry which is preliminary data.</text>
</comment>
<organism evidence="4 5">
    <name type="scientific">Acrasis kona</name>
    <dbReference type="NCBI Taxonomy" id="1008807"/>
    <lineage>
        <taxon>Eukaryota</taxon>
        <taxon>Discoba</taxon>
        <taxon>Heterolobosea</taxon>
        <taxon>Tetramitia</taxon>
        <taxon>Eutetramitia</taxon>
        <taxon>Acrasidae</taxon>
        <taxon>Acrasis</taxon>
    </lineage>
</organism>
<keyword evidence="5" id="KW-1185">Reference proteome</keyword>
<keyword evidence="2" id="KW-0732">Signal</keyword>
<dbReference type="GO" id="GO:0005615">
    <property type="term" value="C:extracellular space"/>
    <property type="evidence" value="ECO:0007669"/>
    <property type="project" value="TreeGrafter"/>
</dbReference>
<dbReference type="Proteomes" id="UP001431209">
    <property type="component" value="Unassembled WGS sequence"/>
</dbReference>
<protein>
    <submittedName>
        <fullName evidence="4">Lipopolysaccharide-binding protein LBP</fullName>
    </submittedName>
</protein>
<evidence type="ECO:0000256" key="1">
    <source>
        <dbReference type="SAM" id="Coils"/>
    </source>
</evidence>
<evidence type="ECO:0000313" key="4">
    <source>
        <dbReference type="EMBL" id="KAL0488877.1"/>
    </source>
</evidence>
<dbReference type="Gene3D" id="3.15.20.10">
    <property type="entry name" value="Bactericidal permeability-increasing protein, domain 2"/>
    <property type="match status" value="1"/>
</dbReference>
<name>A0AAW2ZHV4_9EUKA</name>
<dbReference type="PANTHER" id="PTHR10504">
    <property type="entry name" value="BACTERICIDAL PERMEABILITY-INCREASING BPI PROTEIN-RELATED"/>
    <property type="match status" value="1"/>
</dbReference>
<dbReference type="EMBL" id="JAOPGA020001485">
    <property type="protein sequence ID" value="KAL0488877.1"/>
    <property type="molecule type" value="Genomic_DNA"/>
</dbReference>
<accession>A0AAW2ZHV4</accession>
<sequence length="539" mass="59914">MNAKVFIVTLLCVVLTVLSQESGARFIFSDEGMNAVIKKYIPDYAAVILSTQIPSIHVTQKVPLLNNVDFNIEDLKLNKIDFGDFRAHCEAPNVVILGTTTALVEFSLKWSYRQTKWPHISGHGTASGFADKTKLMGHVVASVVDGRFHFKSQSIVLDIGNSKVSIKGGFSGWIANLVEGLFRKTLRHTVEKEVQKVISEKLDVTLNDIIKKTNFVPELRVGKEPQTLNWVEDFTIPDNQLFMNEKFLSVAPRLISRPVRQQQPSTLKPVSLPDQPTSADRNVNAFITDFMFNSFFEALHLGGQLHYAVLPEAVPDYSPIKFNTSAFKMWFPTMYEKYPNKAIRLDVETLSAPVVTFSPEGIKLSANASILFSTKAEDGNFHKTFVTSALVGASYSNVSATSSKAGTLLTLGGKVEALVQLNLIESFIGEVNCTKFGQIINMVVLRGALGQLNKKLAAGFEIDLNTLLPGLYIDDLQLFLKEHYVNVNTNATYVPKEIVIPKTNDNETLKMLSFMMMEMEKMKGTITQLENELGQCKAK</sequence>
<feature type="domain" description="Lipid-binding serum glycoprotein C-terminal" evidence="3">
    <location>
        <begin position="277"/>
        <end position="489"/>
    </location>
</feature>
<proteinExistence type="predicted"/>
<dbReference type="PANTHER" id="PTHR10504:SF131">
    <property type="entry name" value="BPI2 DOMAIN-CONTAINING PROTEIN"/>
    <property type="match status" value="1"/>
</dbReference>
<dbReference type="InterPro" id="IPR032942">
    <property type="entry name" value="BPI/LBP/Plunc"/>
</dbReference>
<evidence type="ECO:0000259" key="3">
    <source>
        <dbReference type="SMART" id="SM00329"/>
    </source>
</evidence>
<dbReference type="InterPro" id="IPR001124">
    <property type="entry name" value="Lipid-bd_serum_glycop_C"/>
</dbReference>
<feature type="signal peptide" evidence="2">
    <location>
        <begin position="1"/>
        <end position="19"/>
    </location>
</feature>
<dbReference type="Gene3D" id="3.15.10.10">
    <property type="entry name" value="Bactericidal permeability-increasing protein, domain 1"/>
    <property type="match status" value="1"/>
</dbReference>
<dbReference type="SUPFAM" id="SSF55394">
    <property type="entry name" value="Bactericidal permeability-increasing protein, BPI"/>
    <property type="match status" value="2"/>
</dbReference>
<dbReference type="InterPro" id="IPR017943">
    <property type="entry name" value="Bactericidal_perm-incr_a/b_dom"/>
</dbReference>
<feature type="chain" id="PRO_5043397047" evidence="2">
    <location>
        <begin position="20"/>
        <end position="539"/>
    </location>
</feature>
<keyword evidence="1" id="KW-0175">Coiled coil</keyword>
<reference evidence="4 5" key="1">
    <citation type="submission" date="2024-03" db="EMBL/GenBank/DDBJ databases">
        <title>The Acrasis kona genome and developmental transcriptomes reveal deep origins of eukaryotic multicellular pathways.</title>
        <authorList>
            <person name="Sheikh S."/>
            <person name="Fu C.-J."/>
            <person name="Brown M.W."/>
            <person name="Baldauf S.L."/>
        </authorList>
    </citation>
    <scope>NUCLEOTIDE SEQUENCE [LARGE SCALE GENOMIC DNA]</scope>
    <source>
        <strain evidence="4 5">ATCC MYA-3509</strain>
    </source>
</reference>
<evidence type="ECO:0000256" key="2">
    <source>
        <dbReference type="SAM" id="SignalP"/>
    </source>
</evidence>
<feature type="coiled-coil region" evidence="1">
    <location>
        <begin position="512"/>
        <end position="539"/>
    </location>
</feature>
<dbReference type="SMART" id="SM00329">
    <property type="entry name" value="BPI2"/>
    <property type="match status" value="1"/>
</dbReference>
<dbReference type="GO" id="GO:0008289">
    <property type="term" value="F:lipid binding"/>
    <property type="evidence" value="ECO:0007669"/>
    <property type="project" value="InterPro"/>
</dbReference>
<dbReference type="AlphaFoldDB" id="A0AAW2ZHV4"/>
<evidence type="ECO:0000313" key="5">
    <source>
        <dbReference type="Proteomes" id="UP001431209"/>
    </source>
</evidence>
<gene>
    <name evidence="4" type="ORF">AKO1_013560</name>
</gene>